<keyword evidence="2" id="KW-0238">DNA-binding</keyword>
<dbReference type="EMBL" id="JAAXOS010000013">
    <property type="protein sequence ID" value="NKY29545.1"/>
    <property type="molecule type" value="Genomic_DNA"/>
</dbReference>
<dbReference type="SUPFAM" id="SSF46785">
    <property type="entry name" value="Winged helix' DNA-binding domain"/>
    <property type="match status" value="1"/>
</dbReference>
<keyword evidence="3" id="KW-0804">Transcription</keyword>
<name>A0A7X6R5H1_9NOCA</name>
<dbReference type="InterPro" id="IPR036388">
    <property type="entry name" value="WH-like_DNA-bd_sf"/>
</dbReference>
<dbReference type="RefSeq" id="WP_062972419.1">
    <property type="nucleotide sequence ID" value="NZ_JAAXOS010000013.1"/>
</dbReference>
<dbReference type="GO" id="GO:0003700">
    <property type="term" value="F:DNA-binding transcription factor activity"/>
    <property type="evidence" value="ECO:0007669"/>
    <property type="project" value="InterPro"/>
</dbReference>
<dbReference type="InterPro" id="IPR011663">
    <property type="entry name" value="UTRA"/>
</dbReference>
<dbReference type="GO" id="GO:0003677">
    <property type="term" value="F:DNA binding"/>
    <property type="evidence" value="ECO:0007669"/>
    <property type="project" value="UniProtKB-KW"/>
</dbReference>
<dbReference type="SMART" id="SM00866">
    <property type="entry name" value="UTRA"/>
    <property type="match status" value="1"/>
</dbReference>
<dbReference type="Gene3D" id="3.40.1410.10">
    <property type="entry name" value="Chorismate lyase-like"/>
    <property type="match status" value="1"/>
</dbReference>
<dbReference type="SMART" id="SM00345">
    <property type="entry name" value="HTH_GNTR"/>
    <property type="match status" value="1"/>
</dbReference>
<evidence type="ECO:0000313" key="6">
    <source>
        <dbReference type="Proteomes" id="UP000540698"/>
    </source>
</evidence>
<dbReference type="GO" id="GO:0045892">
    <property type="term" value="P:negative regulation of DNA-templated transcription"/>
    <property type="evidence" value="ECO:0007669"/>
    <property type="project" value="TreeGrafter"/>
</dbReference>
<protein>
    <submittedName>
        <fullName evidence="5">GntR family transcriptional regulator</fullName>
    </submittedName>
</protein>
<feature type="domain" description="HTH gntR-type" evidence="4">
    <location>
        <begin position="9"/>
        <end position="77"/>
    </location>
</feature>
<comment type="caution">
    <text evidence="5">The sequence shown here is derived from an EMBL/GenBank/DDBJ whole genome shotgun (WGS) entry which is preliminary data.</text>
</comment>
<dbReference type="InterPro" id="IPR050679">
    <property type="entry name" value="Bact_HTH_transcr_reg"/>
</dbReference>
<keyword evidence="1" id="KW-0805">Transcription regulation</keyword>
<dbReference type="Pfam" id="PF00392">
    <property type="entry name" value="GntR"/>
    <property type="match status" value="1"/>
</dbReference>
<dbReference type="InterPro" id="IPR036390">
    <property type="entry name" value="WH_DNA-bd_sf"/>
</dbReference>
<dbReference type="AlphaFoldDB" id="A0A7X6R5H1"/>
<dbReference type="PROSITE" id="PS50949">
    <property type="entry name" value="HTH_GNTR"/>
    <property type="match status" value="1"/>
</dbReference>
<accession>A0A7X6R5H1</accession>
<evidence type="ECO:0000313" key="5">
    <source>
        <dbReference type="EMBL" id="NKY29545.1"/>
    </source>
</evidence>
<reference evidence="5 6" key="1">
    <citation type="submission" date="2020-04" db="EMBL/GenBank/DDBJ databases">
        <title>MicrobeNet Type strains.</title>
        <authorList>
            <person name="Nicholson A.C."/>
        </authorList>
    </citation>
    <scope>NUCLEOTIDE SEQUENCE [LARGE SCALE GENOMIC DNA]</scope>
    <source>
        <strain evidence="5 6">DSM 44956</strain>
    </source>
</reference>
<dbReference type="PANTHER" id="PTHR44846">
    <property type="entry name" value="MANNOSYL-D-GLYCERATE TRANSPORT/METABOLISM SYSTEM REPRESSOR MNGR-RELATED"/>
    <property type="match status" value="1"/>
</dbReference>
<dbReference type="PANTHER" id="PTHR44846:SF17">
    <property type="entry name" value="GNTR-FAMILY TRANSCRIPTIONAL REGULATOR"/>
    <property type="match status" value="1"/>
</dbReference>
<evidence type="ECO:0000256" key="3">
    <source>
        <dbReference type="ARBA" id="ARBA00023163"/>
    </source>
</evidence>
<dbReference type="SUPFAM" id="SSF64288">
    <property type="entry name" value="Chorismate lyase-like"/>
    <property type="match status" value="1"/>
</dbReference>
<keyword evidence="6" id="KW-1185">Reference proteome</keyword>
<dbReference type="InterPro" id="IPR000524">
    <property type="entry name" value="Tscrpt_reg_HTH_GntR"/>
</dbReference>
<gene>
    <name evidence="5" type="ORF">HGB38_25505</name>
</gene>
<dbReference type="CDD" id="cd07377">
    <property type="entry name" value="WHTH_GntR"/>
    <property type="match status" value="1"/>
</dbReference>
<sequence length="251" mass="27858">MDSSSSAFAPKYRRISESIRHDIEAGALSPGQRLPTESELAERFRVSLPTVRQALGVLRSEGLIVSRHGIGSFVKETDRLQRPGWRHYGRARADQKLLTPHLRHEIVFAGVEPVPSHVADLFPEGTTHVVTRRRHLYDKETGRPEEIGASYIPMDFAAGTYLETPTVVPKALFLCIEDLSGKRYAKAQDRLIARLATADELEVLDLAAGSPVVHVVHCAKSEDETVLEVAESIWPAERTVIVNEYSITTDA</sequence>
<evidence type="ECO:0000259" key="4">
    <source>
        <dbReference type="PROSITE" id="PS50949"/>
    </source>
</evidence>
<dbReference type="PRINTS" id="PR00035">
    <property type="entry name" value="HTHGNTR"/>
</dbReference>
<organism evidence="5 6">
    <name type="scientific">Nocardia gamkensis</name>
    <dbReference type="NCBI Taxonomy" id="352869"/>
    <lineage>
        <taxon>Bacteria</taxon>
        <taxon>Bacillati</taxon>
        <taxon>Actinomycetota</taxon>
        <taxon>Actinomycetes</taxon>
        <taxon>Mycobacteriales</taxon>
        <taxon>Nocardiaceae</taxon>
        <taxon>Nocardia</taxon>
    </lineage>
</organism>
<evidence type="ECO:0000256" key="1">
    <source>
        <dbReference type="ARBA" id="ARBA00023015"/>
    </source>
</evidence>
<dbReference type="Pfam" id="PF07702">
    <property type="entry name" value="UTRA"/>
    <property type="match status" value="1"/>
</dbReference>
<dbReference type="Gene3D" id="1.10.10.10">
    <property type="entry name" value="Winged helix-like DNA-binding domain superfamily/Winged helix DNA-binding domain"/>
    <property type="match status" value="1"/>
</dbReference>
<proteinExistence type="predicted"/>
<evidence type="ECO:0000256" key="2">
    <source>
        <dbReference type="ARBA" id="ARBA00023125"/>
    </source>
</evidence>
<dbReference type="Proteomes" id="UP000540698">
    <property type="component" value="Unassembled WGS sequence"/>
</dbReference>
<dbReference type="InterPro" id="IPR028978">
    <property type="entry name" value="Chorismate_lyase_/UTRA_dom_sf"/>
</dbReference>